<sequence>CLLSIKKITAASFQKGGGGAPMIPIPAPAARPAPAGRGGGIQGPTNIAVPDYSDYEDKTVSKKPDQDDQDKDSDIGE</sequence>
<dbReference type="AlphaFoldDB" id="W2STE7"/>
<evidence type="ECO:0000313" key="3">
    <source>
        <dbReference type="Proteomes" id="UP000053676"/>
    </source>
</evidence>
<feature type="region of interest" description="Disordered" evidence="1">
    <location>
        <begin position="14"/>
        <end position="77"/>
    </location>
</feature>
<dbReference type="KEGG" id="nai:NECAME_18630"/>
<evidence type="ECO:0000256" key="1">
    <source>
        <dbReference type="SAM" id="MobiDB-lite"/>
    </source>
</evidence>
<gene>
    <name evidence="2" type="ORF">NECAME_18630</name>
</gene>
<keyword evidence="3" id="KW-1185">Reference proteome</keyword>
<proteinExistence type="predicted"/>
<reference evidence="3" key="1">
    <citation type="journal article" date="2014" name="Nat. Genet.">
        <title>Genome of the human hookworm Necator americanus.</title>
        <authorList>
            <person name="Tang Y.T."/>
            <person name="Gao X."/>
            <person name="Rosa B.A."/>
            <person name="Abubucker S."/>
            <person name="Hallsworth-Pepin K."/>
            <person name="Martin J."/>
            <person name="Tyagi R."/>
            <person name="Heizer E."/>
            <person name="Zhang X."/>
            <person name="Bhonagiri-Palsikar V."/>
            <person name="Minx P."/>
            <person name="Warren W.C."/>
            <person name="Wang Q."/>
            <person name="Zhan B."/>
            <person name="Hotez P.J."/>
            <person name="Sternberg P.W."/>
            <person name="Dougall A."/>
            <person name="Gaze S.T."/>
            <person name="Mulvenna J."/>
            <person name="Sotillo J."/>
            <person name="Ranganathan S."/>
            <person name="Rabelo E.M."/>
            <person name="Wilson R.K."/>
            <person name="Felgner P.L."/>
            <person name="Bethony J."/>
            <person name="Hawdon J.M."/>
            <person name="Gasser R.B."/>
            <person name="Loukas A."/>
            <person name="Mitreva M."/>
        </authorList>
    </citation>
    <scope>NUCLEOTIDE SEQUENCE [LARGE SCALE GENOMIC DNA]</scope>
</reference>
<feature type="compositionally biased region" description="Basic and acidic residues" evidence="1">
    <location>
        <begin position="55"/>
        <end position="77"/>
    </location>
</feature>
<protein>
    <submittedName>
        <fullName evidence="2">Uncharacterized protein</fullName>
    </submittedName>
</protein>
<organism evidence="2 3">
    <name type="scientific">Necator americanus</name>
    <name type="common">Human hookworm</name>
    <dbReference type="NCBI Taxonomy" id="51031"/>
    <lineage>
        <taxon>Eukaryota</taxon>
        <taxon>Metazoa</taxon>
        <taxon>Ecdysozoa</taxon>
        <taxon>Nematoda</taxon>
        <taxon>Chromadorea</taxon>
        <taxon>Rhabditida</taxon>
        <taxon>Rhabditina</taxon>
        <taxon>Rhabditomorpha</taxon>
        <taxon>Strongyloidea</taxon>
        <taxon>Ancylostomatidae</taxon>
        <taxon>Bunostominae</taxon>
        <taxon>Necator</taxon>
    </lineage>
</organism>
<feature type="non-terminal residue" evidence="2">
    <location>
        <position position="1"/>
    </location>
</feature>
<dbReference type="EMBL" id="KI662634">
    <property type="protein sequence ID" value="ETN72895.1"/>
    <property type="molecule type" value="Genomic_DNA"/>
</dbReference>
<name>W2STE7_NECAM</name>
<dbReference type="Proteomes" id="UP000053676">
    <property type="component" value="Unassembled WGS sequence"/>
</dbReference>
<accession>W2STE7</accession>
<evidence type="ECO:0000313" key="2">
    <source>
        <dbReference type="EMBL" id="ETN72895.1"/>
    </source>
</evidence>